<keyword evidence="8" id="KW-0143">Chaperone</keyword>
<evidence type="ECO:0000256" key="5">
    <source>
        <dbReference type="ARBA" id="ARBA00022927"/>
    </source>
</evidence>
<dbReference type="InterPro" id="IPR028055">
    <property type="entry name" value="YidC/Oxa/ALB_C"/>
</dbReference>
<name>A0ABR7F566_9FIRM</name>
<evidence type="ECO:0000256" key="6">
    <source>
        <dbReference type="ARBA" id="ARBA00022989"/>
    </source>
</evidence>
<feature type="transmembrane region" description="Helical" evidence="11">
    <location>
        <begin position="35"/>
        <end position="55"/>
    </location>
</feature>
<feature type="transmembrane region" description="Helical" evidence="11">
    <location>
        <begin position="234"/>
        <end position="257"/>
    </location>
</feature>
<dbReference type="PANTHER" id="PTHR12428:SF65">
    <property type="entry name" value="CYTOCHROME C OXIDASE ASSEMBLY PROTEIN COX18, MITOCHONDRIAL"/>
    <property type="match status" value="1"/>
</dbReference>
<accession>A0ABR7F566</accession>
<dbReference type="PANTHER" id="PTHR12428">
    <property type="entry name" value="OXA1"/>
    <property type="match status" value="1"/>
</dbReference>
<evidence type="ECO:0000256" key="3">
    <source>
        <dbReference type="ARBA" id="ARBA00022475"/>
    </source>
</evidence>
<evidence type="ECO:0000313" key="13">
    <source>
        <dbReference type="EMBL" id="MBC5667875.1"/>
    </source>
</evidence>
<keyword evidence="2" id="KW-0813">Transport</keyword>
<evidence type="ECO:0000256" key="7">
    <source>
        <dbReference type="ARBA" id="ARBA00023136"/>
    </source>
</evidence>
<keyword evidence="6 11" id="KW-1133">Transmembrane helix</keyword>
<dbReference type="CDD" id="cd20070">
    <property type="entry name" value="5TM_YidC_Alb3"/>
    <property type="match status" value="1"/>
</dbReference>
<evidence type="ECO:0000256" key="4">
    <source>
        <dbReference type="ARBA" id="ARBA00022692"/>
    </source>
</evidence>
<dbReference type="RefSeq" id="WP_118590168.1">
    <property type="nucleotide sequence ID" value="NZ_JACOOZ010000004.1"/>
</dbReference>
<keyword evidence="3" id="KW-1003">Cell membrane</keyword>
<dbReference type="InterPro" id="IPR001708">
    <property type="entry name" value="YidC/ALB3/OXA1/COX18"/>
</dbReference>
<evidence type="ECO:0000256" key="11">
    <source>
        <dbReference type="SAM" id="Phobius"/>
    </source>
</evidence>
<sequence>MDNLILATQTGGILKPFAWILGKILEIIYDLFSTMGIYNIGFCIILFTIVVRMLMLPMQIKQQKFSKLNSVMTPEIQKIQKKYQGKKDQQSQLAQQEEIKAVYDKYGTSPTGSCLQLLIQMPILFALYRVIMNVPAYVKPVKDLYLQVLNGLNATQMKQFFGIDGLASGLSQDKINGCIDAMSGYTSSGSGVKLSDGVTLSKILEVADKGVADKIEGINNFFGLNLSMSPSGMFNAGMISIIVALIIPILSGLFQFLSVQLSQKLNGAAMDSADNPMASSMKIMNIMMPLMSIYMCWILSTGIGLYWMAGSLIMMLQQIFINIHMKKIDVNDIIEANKEKAAAKAEKRKQKEGIYRDKVLEASKTNTKNISGNSKISASEKEEKIRKAKEAAANKPNSMASKVNMVNEYNKRNEK</sequence>
<feature type="region of interest" description="Disordered" evidence="10">
    <location>
        <begin position="365"/>
        <end position="415"/>
    </location>
</feature>
<evidence type="ECO:0000256" key="8">
    <source>
        <dbReference type="ARBA" id="ARBA00023186"/>
    </source>
</evidence>
<keyword evidence="4 9" id="KW-0812">Transmembrane</keyword>
<dbReference type="Proteomes" id="UP000597877">
    <property type="component" value="Unassembled WGS sequence"/>
</dbReference>
<keyword evidence="7 11" id="KW-0472">Membrane</keyword>
<comment type="subcellular location">
    <subcellularLocation>
        <location evidence="1">Cell membrane</location>
        <topology evidence="1">Multi-pass membrane protein</topology>
    </subcellularLocation>
    <subcellularLocation>
        <location evidence="9">Membrane</location>
        <topology evidence="9">Multi-pass membrane protein</topology>
    </subcellularLocation>
</comment>
<dbReference type="EMBL" id="JACOOZ010000004">
    <property type="protein sequence ID" value="MBC5667875.1"/>
    <property type="molecule type" value="Genomic_DNA"/>
</dbReference>
<reference evidence="13 14" key="1">
    <citation type="submission" date="2020-08" db="EMBL/GenBank/DDBJ databases">
        <title>Genome public.</title>
        <authorList>
            <person name="Liu C."/>
            <person name="Sun Q."/>
        </authorList>
    </citation>
    <scope>NUCLEOTIDE SEQUENCE [LARGE SCALE GENOMIC DNA]</scope>
    <source>
        <strain evidence="13 14">BX4</strain>
    </source>
</reference>
<comment type="similarity">
    <text evidence="9">Belongs to the OXA1/ALB3/YidC family.</text>
</comment>
<keyword evidence="5" id="KW-0653">Protein transport</keyword>
<feature type="transmembrane region" description="Helical" evidence="11">
    <location>
        <begin position="291"/>
        <end position="316"/>
    </location>
</feature>
<proteinExistence type="inferred from homology"/>
<evidence type="ECO:0000313" key="14">
    <source>
        <dbReference type="Proteomes" id="UP000597877"/>
    </source>
</evidence>
<evidence type="ECO:0000256" key="2">
    <source>
        <dbReference type="ARBA" id="ARBA00022448"/>
    </source>
</evidence>
<organism evidence="13 14">
    <name type="scientific">Eubacterium segne</name>
    <dbReference type="NCBI Taxonomy" id="2763045"/>
    <lineage>
        <taxon>Bacteria</taxon>
        <taxon>Bacillati</taxon>
        <taxon>Bacillota</taxon>
        <taxon>Clostridia</taxon>
        <taxon>Eubacteriales</taxon>
        <taxon>Eubacteriaceae</taxon>
        <taxon>Eubacterium</taxon>
    </lineage>
</organism>
<keyword evidence="14" id="KW-1185">Reference proteome</keyword>
<dbReference type="NCBIfam" id="TIGR03592">
    <property type="entry name" value="yidC_oxa1_cterm"/>
    <property type="match status" value="1"/>
</dbReference>
<dbReference type="InterPro" id="IPR047196">
    <property type="entry name" value="YidC_ALB_C"/>
</dbReference>
<evidence type="ECO:0000259" key="12">
    <source>
        <dbReference type="Pfam" id="PF02096"/>
    </source>
</evidence>
<protein>
    <submittedName>
        <fullName evidence="13">YidC/Oxa1 family membrane protein insertase</fullName>
    </submittedName>
</protein>
<comment type="caution">
    <text evidence="13">The sequence shown here is derived from an EMBL/GenBank/DDBJ whole genome shotgun (WGS) entry which is preliminary data.</text>
</comment>
<dbReference type="Pfam" id="PF02096">
    <property type="entry name" value="60KD_IMP"/>
    <property type="match status" value="1"/>
</dbReference>
<feature type="compositionally biased region" description="Basic and acidic residues" evidence="10">
    <location>
        <begin position="378"/>
        <end position="392"/>
    </location>
</feature>
<gene>
    <name evidence="13" type="ORF">H8S00_07775</name>
</gene>
<evidence type="ECO:0000256" key="10">
    <source>
        <dbReference type="SAM" id="MobiDB-lite"/>
    </source>
</evidence>
<feature type="domain" description="Membrane insertase YidC/Oxa/ALB C-terminal" evidence="12">
    <location>
        <begin position="41"/>
        <end position="322"/>
    </location>
</feature>
<evidence type="ECO:0000256" key="1">
    <source>
        <dbReference type="ARBA" id="ARBA00004651"/>
    </source>
</evidence>
<evidence type="ECO:0000256" key="9">
    <source>
        <dbReference type="RuleBase" id="RU003945"/>
    </source>
</evidence>